<dbReference type="STRING" id="323098.Nwi_2414"/>
<dbReference type="HOGENOM" id="CLU_2452650_0_0_5"/>
<accession>Q3SPX3</accession>
<dbReference type="Proteomes" id="UP000002531">
    <property type="component" value="Chromosome"/>
</dbReference>
<evidence type="ECO:0000313" key="3">
    <source>
        <dbReference type="Proteomes" id="UP000002531"/>
    </source>
</evidence>
<dbReference type="EMBL" id="CP000115">
    <property type="protein sequence ID" value="ABA05668.1"/>
    <property type="molecule type" value="Genomic_DNA"/>
</dbReference>
<name>Q3SPX3_NITWN</name>
<sequence length="89" mass="9658">MMTFRIPLAGVLAAAVVSVAISASAAAGSRHHKHYHTQHSPETDIYLHNYGPAVTPDQPFAYYDGPVRVRCKQSAAAYRGQDGRPHPCN</sequence>
<proteinExistence type="predicted"/>
<dbReference type="AlphaFoldDB" id="Q3SPX3"/>
<keyword evidence="1" id="KW-0732">Signal</keyword>
<evidence type="ECO:0008006" key="4">
    <source>
        <dbReference type="Google" id="ProtNLM"/>
    </source>
</evidence>
<dbReference type="RefSeq" id="WP_011315626.1">
    <property type="nucleotide sequence ID" value="NC_007406.1"/>
</dbReference>
<dbReference type="KEGG" id="nwi:Nwi_2414"/>
<dbReference type="OrthoDB" id="8242239at2"/>
<dbReference type="eggNOG" id="ENOG50302JN">
    <property type="taxonomic scope" value="Bacteria"/>
</dbReference>
<protein>
    <recommendedName>
        <fullName evidence="4">Lectin-like protein BA14k</fullName>
    </recommendedName>
</protein>
<evidence type="ECO:0000256" key="1">
    <source>
        <dbReference type="SAM" id="SignalP"/>
    </source>
</evidence>
<reference evidence="2 3" key="1">
    <citation type="journal article" date="2006" name="Appl. Environ. Microbiol.">
        <title>Genome sequence of the chemolithoautotrophic nitrite-oxidizing bacterium Nitrobacter winogradskyi Nb-255.</title>
        <authorList>
            <person name="Starkenburg S.R."/>
            <person name="Chain P.S."/>
            <person name="Sayavedra-Soto L.A."/>
            <person name="Hauser L."/>
            <person name="Land M.L."/>
            <person name="Larimer F.W."/>
            <person name="Malfatti S.A."/>
            <person name="Klotz M.G."/>
            <person name="Bottomley P.J."/>
            <person name="Arp D.J."/>
            <person name="Hickey W.J."/>
        </authorList>
    </citation>
    <scope>NUCLEOTIDE SEQUENCE [LARGE SCALE GENOMIC DNA]</scope>
    <source>
        <strain evidence="3">ATCC 25391 / DSM 10237 / CIP 104748 / NCIMB 11846 / Nb-255</strain>
    </source>
</reference>
<gene>
    <name evidence="2" type="ordered locus">Nwi_2414</name>
</gene>
<feature type="chain" id="PRO_5004229112" description="Lectin-like protein BA14k" evidence="1">
    <location>
        <begin position="26"/>
        <end position="89"/>
    </location>
</feature>
<keyword evidence="3" id="KW-1185">Reference proteome</keyword>
<evidence type="ECO:0000313" key="2">
    <source>
        <dbReference type="EMBL" id="ABA05668.1"/>
    </source>
</evidence>
<feature type="signal peptide" evidence="1">
    <location>
        <begin position="1"/>
        <end position="25"/>
    </location>
</feature>
<organism evidence="2 3">
    <name type="scientific">Nitrobacter winogradskyi (strain ATCC 25391 / DSM 10237 / CIP 104748 / NCIMB 11846 / Nb-255)</name>
    <dbReference type="NCBI Taxonomy" id="323098"/>
    <lineage>
        <taxon>Bacteria</taxon>
        <taxon>Pseudomonadati</taxon>
        <taxon>Pseudomonadota</taxon>
        <taxon>Alphaproteobacteria</taxon>
        <taxon>Hyphomicrobiales</taxon>
        <taxon>Nitrobacteraceae</taxon>
        <taxon>Nitrobacter</taxon>
    </lineage>
</organism>